<dbReference type="AlphaFoldDB" id="A0A6A6LCI9"/>
<name>A0A6A6LCI9_HEVBR</name>
<gene>
    <name evidence="1" type="ORF">GH714_030854</name>
</gene>
<dbReference type="PANTHER" id="PTHR37178:SF1">
    <property type="entry name" value="PLANT_PROTEIN"/>
    <property type="match status" value="1"/>
</dbReference>
<organism evidence="1 2">
    <name type="scientific">Hevea brasiliensis</name>
    <name type="common">Para rubber tree</name>
    <name type="synonym">Siphonia brasiliensis</name>
    <dbReference type="NCBI Taxonomy" id="3981"/>
    <lineage>
        <taxon>Eukaryota</taxon>
        <taxon>Viridiplantae</taxon>
        <taxon>Streptophyta</taxon>
        <taxon>Embryophyta</taxon>
        <taxon>Tracheophyta</taxon>
        <taxon>Spermatophyta</taxon>
        <taxon>Magnoliopsida</taxon>
        <taxon>eudicotyledons</taxon>
        <taxon>Gunneridae</taxon>
        <taxon>Pentapetalae</taxon>
        <taxon>rosids</taxon>
        <taxon>fabids</taxon>
        <taxon>Malpighiales</taxon>
        <taxon>Euphorbiaceae</taxon>
        <taxon>Crotonoideae</taxon>
        <taxon>Micrandreae</taxon>
        <taxon>Hevea</taxon>
    </lineage>
</organism>
<keyword evidence="2" id="KW-1185">Reference proteome</keyword>
<evidence type="ECO:0000313" key="2">
    <source>
        <dbReference type="Proteomes" id="UP000467840"/>
    </source>
</evidence>
<reference evidence="1 2" key="1">
    <citation type="journal article" date="2020" name="Mol. Plant">
        <title>The Chromosome-Based Rubber Tree Genome Provides New Insights into Spurge Genome Evolution and Rubber Biosynthesis.</title>
        <authorList>
            <person name="Liu J."/>
            <person name="Shi C."/>
            <person name="Shi C.C."/>
            <person name="Li W."/>
            <person name="Zhang Q.J."/>
            <person name="Zhang Y."/>
            <person name="Li K."/>
            <person name="Lu H.F."/>
            <person name="Shi C."/>
            <person name="Zhu S.T."/>
            <person name="Xiao Z.Y."/>
            <person name="Nan H."/>
            <person name="Yue Y."/>
            <person name="Zhu X.G."/>
            <person name="Wu Y."/>
            <person name="Hong X.N."/>
            <person name="Fan G.Y."/>
            <person name="Tong Y."/>
            <person name="Zhang D."/>
            <person name="Mao C.L."/>
            <person name="Liu Y.L."/>
            <person name="Hao S.J."/>
            <person name="Liu W.Q."/>
            <person name="Lv M.Q."/>
            <person name="Zhang H.B."/>
            <person name="Liu Y."/>
            <person name="Hu-Tang G.R."/>
            <person name="Wang J.P."/>
            <person name="Wang J.H."/>
            <person name="Sun Y.H."/>
            <person name="Ni S.B."/>
            <person name="Chen W.B."/>
            <person name="Zhang X.C."/>
            <person name="Jiao Y.N."/>
            <person name="Eichler E.E."/>
            <person name="Li G.H."/>
            <person name="Liu X."/>
            <person name="Gao L.Z."/>
        </authorList>
    </citation>
    <scope>NUCLEOTIDE SEQUENCE [LARGE SCALE GENOMIC DNA]</scope>
    <source>
        <strain evidence="2">cv. GT1</strain>
        <tissue evidence="1">Leaf</tissue>
    </source>
</reference>
<sequence>MWRGPFHLDGAIPGTSNEFVNQVSSRAYDMRRYLQQLFDSSSMTYWRPTHAEKPHSLYIEVERECGLLVSYGGKWRPEMGNQAKQSRMGIKFQIILEDIREACL</sequence>
<comment type="caution">
    <text evidence="1">The sequence shown here is derived from an EMBL/GenBank/DDBJ whole genome shotgun (WGS) entry which is preliminary data.</text>
</comment>
<protein>
    <submittedName>
        <fullName evidence="1">Uncharacterized protein</fullName>
    </submittedName>
</protein>
<dbReference type="EMBL" id="JAAGAX010000011">
    <property type="protein sequence ID" value="KAF2299161.1"/>
    <property type="molecule type" value="Genomic_DNA"/>
</dbReference>
<dbReference type="PANTHER" id="PTHR37178">
    <property type="entry name" value="PLANT/PROTEIN"/>
    <property type="match status" value="1"/>
</dbReference>
<proteinExistence type="predicted"/>
<dbReference type="Proteomes" id="UP000467840">
    <property type="component" value="Chromosome 1"/>
</dbReference>
<accession>A0A6A6LCI9</accession>
<evidence type="ECO:0000313" key="1">
    <source>
        <dbReference type="EMBL" id="KAF2299161.1"/>
    </source>
</evidence>